<gene>
    <name evidence="3" type="ORF">ACFLIM_02925</name>
</gene>
<dbReference type="Proteomes" id="UP001603978">
    <property type="component" value="Unassembled WGS sequence"/>
</dbReference>
<dbReference type="PROSITE" id="PS51175">
    <property type="entry name" value="CBM6"/>
    <property type="match status" value="2"/>
</dbReference>
<evidence type="ECO:0000313" key="4">
    <source>
        <dbReference type="Proteomes" id="UP001603978"/>
    </source>
</evidence>
<dbReference type="InterPro" id="IPR006626">
    <property type="entry name" value="PbH1"/>
</dbReference>
<dbReference type="PANTHER" id="PTHR43863:SF2">
    <property type="entry name" value="MALTASE-GLUCOAMYLASE"/>
    <property type="match status" value="1"/>
</dbReference>
<dbReference type="SUPFAM" id="SSF51126">
    <property type="entry name" value="Pectin lyase-like"/>
    <property type="match status" value="1"/>
</dbReference>
<comment type="caution">
    <text evidence="3">The sequence shown here is derived from an EMBL/GenBank/DDBJ whole genome shotgun (WGS) entry which is preliminary data.</text>
</comment>
<dbReference type="SUPFAM" id="SSF49785">
    <property type="entry name" value="Galactose-binding domain-like"/>
    <property type="match status" value="2"/>
</dbReference>
<feature type="chain" id="PRO_5046009286" evidence="1">
    <location>
        <begin position="23"/>
        <end position="815"/>
    </location>
</feature>
<dbReference type="Pfam" id="PF22816">
    <property type="entry name" value="CatAgl_D2"/>
    <property type="match status" value="1"/>
</dbReference>
<dbReference type="InterPro" id="IPR051816">
    <property type="entry name" value="Glycosyl_Hydrolase_31"/>
</dbReference>
<dbReference type="RefSeq" id="WP_393161542.1">
    <property type="nucleotide sequence ID" value="NZ_JBICRM010000001.1"/>
</dbReference>
<evidence type="ECO:0000259" key="2">
    <source>
        <dbReference type="PROSITE" id="PS51175"/>
    </source>
</evidence>
<evidence type="ECO:0000256" key="1">
    <source>
        <dbReference type="SAM" id="SignalP"/>
    </source>
</evidence>
<dbReference type="InterPro" id="IPR055149">
    <property type="entry name" value="Agl_cat_D2"/>
</dbReference>
<evidence type="ECO:0000313" key="3">
    <source>
        <dbReference type="EMBL" id="MFG1702124.1"/>
    </source>
</evidence>
<reference evidence="3 4" key="1">
    <citation type="submission" date="2024-10" db="EMBL/GenBank/DDBJ databases">
        <authorList>
            <person name="Topkara A.R."/>
            <person name="Saygin H."/>
        </authorList>
    </citation>
    <scope>NUCLEOTIDE SEQUENCE [LARGE SCALE GENOMIC DNA]</scope>
    <source>
        <strain evidence="3 4">M3C6</strain>
    </source>
</reference>
<dbReference type="InterPro" id="IPR008979">
    <property type="entry name" value="Galactose-bd-like_sf"/>
</dbReference>
<dbReference type="Gene3D" id="2.60.120.260">
    <property type="entry name" value="Galactose-binding domain-like"/>
    <property type="match status" value="3"/>
</dbReference>
<dbReference type="InterPro" id="IPR012334">
    <property type="entry name" value="Pectin_lyas_fold"/>
</dbReference>
<accession>A0ABW7A4A9</accession>
<feature type="signal peptide" evidence="1">
    <location>
        <begin position="1"/>
        <end position="22"/>
    </location>
</feature>
<dbReference type="Pfam" id="PF16990">
    <property type="entry name" value="CBM_35"/>
    <property type="match status" value="1"/>
</dbReference>
<feature type="domain" description="CBM6" evidence="2">
    <location>
        <begin position="158"/>
        <end position="280"/>
    </location>
</feature>
<feature type="domain" description="CBM6" evidence="2">
    <location>
        <begin position="25"/>
        <end position="152"/>
    </location>
</feature>
<dbReference type="CDD" id="cd14490">
    <property type="entry name" value="CBM6-CBM35-CBM36_like_1"/>
    <property type="match status" value="1"/>
</dbReference>
<proteinExistence type="predicted"/>
<name>A0ABW7A4A9_9ACTN</name>
<sequence length="815" mass="84246">MLRRLLLAIVLSLAALAVPAHAAATQYEAESAALSGGAVVNTEHSGYTGTGFVAGYTDGNKGNAATTFAVSAQAGAATVSLRYANGTGATMSLSVYVNGTKIRQTVLPPVGAWNAWGTKDETLTLRAGANTIAYRFDTTDLGNVNLDNITVSEPVAALPYEMETAFLAGGATVATSTGGYSGTGYAAGFTGTGARAIRTVTMPAAGSAVTTVRYTNTTGSAKTLSTYVNGLKTGRLTLPAGTGWLTTTHTPTLRAGLNLIGYQYDTGDTGNVGLDGISVAGAGTLNARGATVPYTEYEAESGSTNAGVIGPDRTYLTQAAESSGRRAVKLDATGEYVQFTLTKPANSIVVRYVVPDNAAGTGTTAPLALYANGTKLRDLSLSSTYSWVYGAYPYHNDPAGGSPHHFYDEVRARLTDLPAGTVLKLQKDASSTAPYYVIDLIDTEQVGSAYAMPADHLSVTSYGAVADDSGDDTAAINSAISAARAQGKGVWIPAGTFVINARVNVAGVSVRGAGQWHTTVRGTNGKGGFYATGSNVQIADLTIAGDVRYRDDQAFDTGIEGNFGTGSLVHNVWMEHVKVGMWIDSGTDGLYVAGVRIRDTFADGVNIHANVRNTRFDQSVVRNTGDDGLAMFSEGAPVTNSAFTFNTVTLPMLANTVGVYGGSGNRVEDNLLSDTVTASAGIAISTRFAPVPFSGTTSVQRNTLARTGGYEPNWPAQLGGLWIYADTADITAPVLVRDVTINDSTYQGLLLSWQKTISNLTLDRVTIAGAGTYGIEAGAAGSATANNVTVTGAASGGLNNLTGYTFVRGQGNSGW</sequence>
<keyword evidence="1" id="KW-0732">Signal</keyword>
<dbReference type="PANTHER" id="PTHR43863">
    <property type="entry name" value="HYDROLASE, PUTATIVE (AFU_ORTHOLOGUE AFUA_1G03140)-RELATED"/>
    <property type="match status" value="1"/>
</dbReference>
<dbReference type="InterPro" id="IPR033801">
    <property type="entry name" value="CBM6-CBM35-CBM36-like_1"/>
</dbReference>
<protein>
    <submittedName>
        <fullName evidence="3">CBM35 domain-containing protein</fullName>
    </submittedName>
</protein>
<dbReference type="InterPro" id="IPR005084">
    <property type="entry name" value="CBM6"/>
</dbReference>
<organism evidence="3 4">
    <name type="scientific">Nonomuraea marmarensis</name>
    <dbReference type="NCBI Taxonomy" id="3351344"/>
    <lineage>
        <taxon>Bacteria</taxon>
        <taxon>Bacillati</taxon>
        <taxon>Actinomycetota</taxon>
        <taxon>Actinomycetes</taxon>
        <taxon>Streptosporangiales</taxon>
        <taxon>Streptosporangiaceae</taxon>
        <taxon>Nonomuraea</taxon>
    </lineage>
</organism>
<dbReference type="Gene3D" id="2.160.20.10">
    <property type="entry name" value="Single-stranded right-handed beta-helix, Pectin lyase-like"/>
    <property type="match status" value="1"/>
</dbReference>
<dbReference type="CDD" id="cd04083">
    <property type="entry name" value="CBM35_Lmo2446-like"/>
    <property type="match status" value="2"/>
</dbReference>
<dbReference type="Pfam" id="PF22815">
    <property type="entry name" value="CatAgl_D1"/>
    <property type="match status" value="1"/>
</dbReference>
<dbReference type="InterPro" id="IPR011050">
    <property type="entry name" value="Pectin_lyase_fold/virulence"/>
</dbReference>
<dbReference type="SMART" id="SM00710">
    <property type="entry name" value="PbH1"/>
    <property type="match status" value="8"/>
</dbReference>
<keyword evidence="4" id="KW-1185">Reference proteome</keyword>
<dbReference type="EMBL" id="JBICRM010000001">
    <property type="protein sequence ID" value="MFG1702124.1"/>
    <property type="molecule type" value="Genomic_DNA"/>
</dbReference>